<evidence type="ECO:0000313" key="2">
    <source>
        <dbReference type="Proteomes" id="UP000245934"/>
    </source>
</evidence>
<evidence type="ECO:0000313" key="1">
    <source>
        <dbReference type="EMBL" id="PWR75469.1"/>
    </source>
</evidence>
<proteinExistence type="predicted"/>
<dbReference type="GeneID" id="97609600"/>
<dbReference type="RefSeq" id="WP_109939988.1">
    <property type="nucleotide sequence ID" value="NZ_CP176366.1"/>
</dbReference>
<dbReference type="EMBL" id="QGMZ01000010">
    <property type="protein sequence ID" value="PWR75469.1"/>
    <property type="molecule type" value="Genomic_DNA"/>
</dbReference>
<dbReference type="OrthoDB" id="117414at2157"/>
<dbReference type="Proteomes" id="UP000245934">
    <property type="component" value="Unassembled WGS sequence"/>
</dbReference>
<gene>
    <name evidence="1" type="ORF">DLD82_04905</name>
</gene>
<keyword evidence="2" id="KW-1185">Reference proteome</keyword>
<protein>
    <submittedName>
        <fullName evidence="1">Uncharacterized protein</fullName>
    </submittedName>
</protein>
<organism evidence="1 2">
    <name type="scientific">Methanospirillum stamsii</name>
    <dbReference type="NCBI Taxonomy" id="1277351"/>
    <lineage>
        <taxon>Archaea</taxon>
        <taxon>Methanobacteriati</taxon>
        <taxon>Methanobacteriota</taxon>
        <taxon>Stenosarchaea group</taxon>
        <taxon>Methanomicrobia</taxon>
        <taxon>Methanomicrobiales</taxon>
        <taxon>Methanospirillaceae</taxon>
        <taxon>Methanospirillum</taxon>
    </lineage>
</organism>
<accession>A0A2V2N6K7</accession>
<comment type="caution">
    <text evidence="1">The sequence shown here is derived from an EMBL/GenBank/DDBJ whole genome shotgun (WGS) entry which is preliminary data.</text>
</comment>
<sequence>MADFVAKSTVKSAERVLAAPFASKDAMNTIIAGIITDNPWNCTPYTSGGETLAPVQKTSEYYTGKVVYENTEGKQVGYVTVRAGSSGAFDTITSTVLANTAMASAMGGTASHDSSEDNFSVTLKCHTETGELFNIRFNRTGVMVSSYEADSILTTIETWADTIPALA</sequence>
<reference evidence="1 2" key="1">
    <citation type="submission" date="2018-05" db="EMBL/GenBank/DDBJ databases">
        <title>Draft genome of Methanospirillum stamsii Pt1.</title>
        <authorList>
            <person name="Dueholm M.S."/>
            <person name="Nielsen P.H."/>
            <person name="Bakmann L.F."/>
            <person name="Otzen D.E."/>
        </authorList>
    </citation>
    <scope>NUCLEOTIDE SEQUENCE [LARGE SCALE GENOMIC DNA]</scope>
    <source>
        <strain evidence="1 2">Pt1</strain>
    </source>
</reference>
<name>A0A2V2N6K7_9EURY</name>
<dbReference type="AlphaFoldDB" id="A0A2V2N6K7"/>